<organism evidence="15 16">
    <name type="scientific">Dyella monticola</name>
    <dbReference type="NCBI Taxonomy" id="1927958"/>
    <lineage>
        <taxon>Bacteria</taxon>
        <taxon>Pseudomonadati</taxon>
        <taxon>Pseudomonadota</taxon>
        <taxon>Gammaproteobacteria</taxon>
        <taxon>Lysobacterales</taxon>
        <taxon>Rhodanobacteraceae</taxon>
        <taxon>Dyella</taxon>
    </lineage>
</organism>
<protein>
    <recommendedName>
        <fullName evidence="6">Probable periplasmic serine endoprotease DegP-like</fullName>
        <ecNumber evidence="5">3.4.21.107</ecNumber>
    </recommendedName>
    <alternativeName>
        <fullName evidence="12">Protease Do</fullName>
    </alternativeName>
</protein>
<evidence type="ECO:0000256" key="8">
    <source>
        <dbReference type="ARBA" id="ARBA00022764"/>
    </source>
</evidence>
<dbReference type="FunFam" id="2.40.10.10:FF:000001">
    <property type="entry name" value="Periplasmic serine protease DegS"/>
    <property type="match status" value="1"/>
</dbReference>
<name>A0A370X8C1_9GAMM</name>
<evidence type="ECO:0000256" key="10">
    <source>
        <dbReference type="ARBA" id="ARBA00022825"/>
    </source>
</evidence>
<keyword evidence="16" id="KW-1185">Reference proteome</keyword>
<keyword evidence="13" id="KW-1133">Transmembrane helix</keyword>
<accession>A0A370X8C1</accession>
<sequence>MKHAAGIVAFVARFVILGLAIAFVISLVWPGVGDRLRTHLGVTQATAPASSAAPSTPPPGNAPISYADAVAKAAPSVVNIYANKVITEQAVRMFTDPLMQQLFGGTPVGTVKRREQNLGSGVIVSADGYVLTNNHVIANADDIQVLLYDGRVAKAKLVGADEETDLAVLKIVDAGNLPVIHMADPKKLRVGDVVLAIGNPLNLNQTVTMGIISAIGRQLSNSSPEDFIQTDAAINLGNSGGALVNSNGDLVGINTLLIGKAANAEGIGFAIPVDTATNVLRQLIATGHVIRGWLGANYGFVPVAADSGLPAAAARGAQVTDVYASGPAAAAGIQPHDILLRLGDDDIRDPADLSRHEAALKPGSHVEVSGLRNGVPFHVMVNVVQRPPQIAAATSTANTGSDVEG</sequence>
<comment type="subcellular location">
    <subcellularLocation>
        <location evidence="3">Periplasm</location>
    </subcellularLocation>
</comment>
<evidence type="ECO:0000256" key="2">
    <source>
        <dbReference type="ARBA" id="ARBA00002610"/>
    </source>
</evidence>
<gene>
    <name evidence="15" type="ORF">DWU98_00830</name>
</gene>
<dbReference type="GO" id="GO:0004252">
    <property type="term" value="F:serine-type endopeptidase activity"/>
    <property type="evidence" value="ECO:0007669"/>
    <property type="project" value="InterPro"/>
</dbReference>
<dbReference type="SUPFAM" id="SSF50156">
    <property type="entry name" value="PDZ domain-like"/>
    <property type="match status" value="1"/>
</dbReference>
<dbReference type="AlphaFoldDB" id="A0A370X8C1"/>
<evidence type="ECO:0000313" key="15">
    <source>
        <dbReference type="EMBL" id="RDS84552.1"/>
    </source>
</evidence>
<dbReference type="Pfam" id="PF13365">
    <property type="entry name" value="Trypsin_2"/>
    <property type="match status" value="1"/>
</dbReference>
<dbReference type="Gene3D" id="2.40.10.120">
    <property type="match status" value="1"/>
</dbReference>
<dbReference type="EC" id="3.4.21.107" evidence="5"/>
<dbReference type="PANTHER" id="PTHR22939:SF130">
    <property type="entry name" value="PERIPLASMIC SERINE ENDOPROTEASE DEGP-LIKE-RELATED"/>
    <property type="match status" value="1"/>
</dbReference>
<keyword evidence="10" id="KW-0720">Serine protease</keyword>
<evidence type="ECO:0000256" key="9">
    <source>
        <dbReference type="ARBA" id="ARBA00022801"/>
    </source>
</evidence>
<dbReference type="InterPro" id="IPR001478">
    <property type="entry name" value="PDZ"/>
</dbReference>
<dbReference type="PRINTS" id="PR00834">
    <property type="entry name" value="PROTEASES2C"/>
</dbReference>
<dbReference type="Proteomes" id="UP000254258">
    <property type="component" value="Unassembled WGS sequence"/>
</dbReference>
<dbReference type="GO" id="GO:0042597">
    <property type="term" value="C:periplasmic space"/>
    <property type="evidence" value="ECO:0007669"/>
    <property type="project" value="UniProtKB-SubCell"/>
</dbReference>
<evidence type="ECO:0000256" key="7">
    <source>
        <dbReference type="ARBA" id="ARBA00022670"/>
    </source>
</evidence>
<dbReference type="GO" id="GO:0006508">
    <property type="term" value="P:proteolysis"/>
    <property type="evidence" value="ECO:0007669"/>
    <property type="project" value="UniProtKB-KW"/>
</dbReference>
<dbReference type="SMART" id="SM00228">
    <property type="entry name" value="PDZ"/>
    <property type="match status" value="1"/>
</dbReference>
<keyword evidence="9" id="KW-0378">Hydrolase</keyword>
<evidence type="ECO:0000256" key="4">
    <source>
        <dbReference type="ARBA" id="ARBA00010541"/>
    </source>
</evidence>
<feature type="transmembrane region" description="Helical" evidence="13">
    <location>
        <begin position="7"/>
        <end position="29"/>
    </location>
</feature>
<evidence type="ECO:0000259" key="14">
    <source>
        <dbReference type="SMART" id="SM00228"/>
    </source>
</evidence>
<reference evidence="15 16" key="1">
    <citation type="submission" date="2018-07" db="EMBL/GenBank/DDBJ databases">
        <title>Dyella monticola sp. nov. and Dyella psychrodurans sp. nov. isolated from monsoon evergreen broad-leaved forest soil of Dinghu Mountain, China.</title>
        <authorList>
            <person name="Gao Z."/>
            <person name="Qiu L."/>
        </authorList>
    </citation>
    <scope>NUCLEOTIDE SEQUENCE [LARGE SCALE GENOMIC DNA]</scope>
    <source>
        <strain evidence="15 16">4G-K06</strain>
    </source>
</reference>
<dbReference type="InterPro" id="IPR036034">
    <property type="entry name" value="PDZ_sf"/>
</dbReference>
<dbReference type="EMBL" id="QRBE01000001">
    <property type="protein sequence ID" value="RDS84552.1"/>
    <property type="molecule type" value="Genomic_DNA"/>
</dbReference>
<evidence type="ECO:0000256" key="3">
    <source>
        <dbReference type="ARBA" id="ARBA00004418"/>
    </source>
</evidence>
<keyword evidence="7" id="KW-0645">Protease</keyword>
<evidence type="ECO:0000256" key="13">
    <source>
        <dbReference type="SAM" id="Phobius"/>
    </source>
</evidence>
<keyword evidence="13" id="KW-0472">Membrane</keyword>
<dbReference type="OrthoDB" id="9758917at2"/>
<keyword evidence="8" id="KW-0574">Periplasm</keyword>
<evidence type="ECO:0000256" key="12">
    <source>
        <dbReference type="ARBA" id="ARBA00032850"/>
    </source>
</evidence>
<evidence type="ECO:0000256" key="11">
    <source>
        <dbReference type="ARBA" id="ARBA00023016"/>
    </source>
</evidence>
<comment type="caution">
    <text evidence="15">The sequence shown here is derived from an EMBL/GenBank/DDBJ whole genome shotgun (WGS) entry which is preliminary data.</text>
</comment>
<evidence type="ECO:0000256" key="6">
    <source>
        <dbReference type="ARBA" id="ARBA00013958"/>
    </source>
</evidence>
<dbReference type="InterPro" id="IPR009003">
    <property type="entry name" value="Peptidase_S1_PA"/>
</dbReference>
<evidence type="ECO:0000313" key="16">
    <source>
        <dbReference type="Proteomes" id="UP000254258"/>
    </source>
</evidence>
<comment type="similarity">
    <text evidence="4">Belongs to the peptidase S1C family.</text>
</comment>
<comment type="function">
    <text evidence="2">Might be efficient in the degradation of transiently denatured and unfolded proteins which accumulate in the periplasm following stress conditions.</text>
</comment>
<dbReference type="SUPFAM" id="SSF50494">
    <property type="entry name" value="Trypsin-like serine proteases"/>
    <property type="match status" value="1"/>
</dbReference>
<dbReference type="Pfam" id="PF13180">
    <property type="entry name" value="PDZ_2"/>
    <property type="match status" value="1"/>
</dbReference>
<proteinExistence type="inferred from homology"/>
<dbReference type="PANTHER" id="PTHR22939">
    <property type="entry name" value="SERINE PROTEASE FAMILY S1C HTRA-RELATED"/>
    <property type="match status" value="1"/>
</dbReference>
<dbReference type="Gene3D" id="2.30.42.10">
    <property type="match status" value="1"/>
</dbReference>
<dbReference type="InterPro" id="IPR001940">
    <property type="entry name" value="Peptidase_S1C"/>
</dbReference>
<dbReference type="RefSeq" id="WP_115493586.1">
    <property type="nucleotide sequence ID" value="NZ_QRBE01000001.1"/>
</dbReference>
<keyword evidence="11" id="KW-0346">Stress response</keyword>
<comment type="catalytic activity">
    <reaction evidence="1">
        <text>Acts on substrates that are at least partially unfolded. The cleavage site P1 residue is normally between a pair of hydrophobic residues, such as Val-|-Val.</text>
        <dbReference type="EC" id="3.4.21.107"/>
    </reaction>
</comment>
<keyword evidence="13" id="KW-0812">Transmembrane</keyword>
<evidence type="ECO:0000256" key="5">
    <source>
        <dbReference type="ARBA" id="ARBA00013035"/>
    </source>
</evidence>
<evidence type="ECO:0000256" key="1">
    <source>
        <dbReference type="ARBA" id="ARBA00001772"/>
    </source>
</evidence>
<feature type="domain" description="PDZ" evidence="14">
    <location>
        <begin position="296"/>
        <end position="374"/>
    </location>
</feature>